<dbReference type="SUPFAM" id="SSF110738">
    <property type="entry name" value="Glycerate kinase I"/>
    <property type="match status" value="1"/>
</dbReference>
<dbReference type="EC" id="2.7.1.-" evidence="5"/>
<gene>
    <name evidence="5" type="ORF">GM661_15980</name>
</gene>
<dbReference type="InterPro" id="IPR018197">
    <property type="entry name" value="Glycerate_kinase_RE-like"/>
</dbReference>
<dbReference type="KEGG" id="ifn:GM661_15980"/>
<sequence>MKVMIAPDSFKGSLTALEVADHIKKGILKVFPKAEVLKVPMADGGEGTVQSLVDATDGEIIVKDVTGPLGDKVAASFGILGNGKTAVIEMATASGLPLVPEDKADPSITTTYGTGELIKHALDQGIEELIIGIGGSATNDAGVGMAQALGASFRDEDGQEIGFGGGELDKIKEIDLSNLDKRIKRLSVNVACDVNNPLYGPEGAAYIYGPQKGADQRMVELLDKNLRYFAEVVKKSLNIDLQSIPGAGAAGGLGAGLFAFLKAELKSGVDIVLEANKFKEKLSGVDLVITGEGKIDGQTVQGKTPVGVAKKAKEKNIPVIAVAGMVAENAGEVYQAGIDTCFSITQRPLTLEEAMNKSGEWLEMLSEQIMRLYKINI</sequence>
<dbReference type="InterPro" id="IPR036129">
    <property type="entry name" value="Glycerate_kinase_sf"/>
</dbReference>
<dbReference type="GO" id="GO:0031388">
    <property type="term" value="P:organic acid phosphorylation"/>
    <property type="evidence" value="ECO:0007669"/>
    <property type="project" value="UniProtKB-UniRule"/>
</dbReference>
<dbReference type="Pfam" id="PF02595">
    <property type="entry name" value="Gly_kinase"/>
    <property type="match status" value="1"/>
</dbReference>
<name>A0A8A7KC21_9FIRM</name>
<keyword evidence="3 4" id="KW-0418">Kinase</keyword>
<evidence type="ECO:0000256" key="1">
    <source>
        <dbReference type="ARBA" id="ARBA00006284"/>
    </source>
</evidence>
<dbReference type="InterPro" id="IPR004381">
    <property type="entry name" value="Glycerate_kinase"/>
</dbReference>
<dbReference type="EMBL" id="CP046640">
    <property type="protein sequence ID" value="QTL99346.1"/>
    <property type="molecule type" value="Genomic_DNA"/>
</dbReference>
<dbReference type="Gene3D" id="3.40.50.10350">
    <property type="entry name" value="Glycerate kinase, domain 1"/>
    <property type="match status" value="1"/>
</dbReference>
<dbReference type="GO" id="GO:0008887">
    <property type="term" value="F:glycerate kinase activity"/>
    <property type="evidence" value="ECO:0007669"/>
    <property type="project" value="UniProtKB-UniRule"/>
</dbReference>
<proteinExistence type="inferred from homology"/>
<dbReference type="PANTHER" id="PTHR21599">
    <property type="entry name" value="GLYCERATE KINASE"/>
    <property type="match status" value="1"/>
</dbReference>
<protein>
    <submittedName>
        <fullName evidence="5">Glycerate kinase</fullName>
        <ecNumber evidence="5">2.7.1.-</ecNumber>
    </submittedName>
</protein>
<dbReference type="Proteomes" id="UP000665020">
    <property type="component" value="Chromosome"/>
</dbReference>
<evidence type="ECO:0000313" key="6">
    <source>
        <dbReference type="Proteomes" id="UP000665020"/>
    </source>
</evidence>
<dbReference type="Gene3D" id="3.90.1510.10">
    <property type="entry name" value="Glycerate kinase, domain 2"/>
    <property type="match status" value="1"/>
</dbReference>
<organism evidence="5 6">
    <name type="scientific">Iocasia fonsfrigidae</name>
    <dbReference type="NCBI Taxonomy" id="2682810"/>
    <lineage>
        <taxon>Bacteria</taxon>
        <taxon>Bacillati</taxon>
        <taxon>Bacillota</taxon>
        <taxon>Clostridia</taxon>
        <taxon>Halanaerobiales</taxon>
        <taxon>Halanaerobiaceae</taxon>
        <taxon>Iocasia</taxon>
    </lineage>
</organism>
<dbReference type="NCBIfam" id="TIGR00045">
    <property type="entry name" value="glycerate kinase"/>
    <property type="match status" value="1"/>
</dbReference>
<dbReference type="AlphaFoldDB" id="A0A8A7KC21"/>
<keyword evidence="6" id="KW-1185">Reference proteome</keyword>
<keyword evidence="2 4" id="KW-0808">Transferase</keyword>
<comment type="similarity">
    <text evidence="1 4">Belongs to the glycerate kinase type-1 family.</text>
</comment>
<dbReference type="InterPro" id="IPR018193">
    <property type="entry name" value="Glyc_kinase_flavodox-like_fold"/>
</dbReference>
<evidence type="ECO:0000313" key="5">
    <source>
        <dbReference type="EMBL" id="QTL99346.1"/>
    </source>
</evidence>
<evidence type="ECO:0000256" key="4">
    <source>
        <dbReference type="PIRNR" id="PIRNR006078"/>
    </source>
</evidence>
<evidence type="ECO:0000256" key="2">
    <source>
        <dbReference type="ARBA" id="ARBA00022679"/>
    </source>
</evidence>
<dbReference type="PIRSF" id="PIRSF006078">
    <property type="entry name" value="GlxK"/>
    <property type="match status" value="1"/>
</dbReference>
<accession>A0A8A7KC21</accession>
<dbReference type="PANTHER" id="PTHR21599:SF0">
    <property type="entry name" value="GLYCERATE KINASE"/>
    <property type="match status" value="1"/>
</dbReference>
<evidence type="ECO:0000256" key="3">
    <source>
        <dbReference type="ARBA" id="ARBA00022777"/>
    </source>
</evidence>
<reference evidence="5" key="1">
    <citation type="submission" date="2019-12" db="EMBL/GenBank/DDBJ databases">
        <authorList>
            <person name="zhang j."/>
            <person name="sun C.M."/>
        </authorList>
    </citation>
    <scope>NUCLEOTIDE SEQUENCE</scope>
    <source>
        <strain evidence="5">NS-1</strain>
    </source>
</reference>
<dbReference type="RefSeq" id="WP_230867705.1">
    <property type="nucleotide sequence ID" value="NZ_CP046640.1"/>
</dbReference>